<dbReference type="InterPro" id="IPR015890">
    <property type="entry name" value="Chorismate_C"/>
</dbReference>
<dbReference type="SUPFAM" id="SSF56322">
    <property type="entry name" value="ADC synthase"/>
    <property type="match status" value="2"/>
</dbReference>
<dbReference type="InterPro" id="IPR005801">
    <property type="entry name" value="ADC_synthase"/>
</dbReference>
<dbReference type="EMBL" id="LSSM01000094">
    <property type="protein sequence ID" value="OMJ30047.1"/>
    <property type="molecule type" value="Genomic_DNA"/>
</dbReference>
<protein>
    <submittedName>
        <fullName evidence="3">Aminodeoxychorismate synthase, chloroplastic</fullName>
    </submittedName>
</protein>
<dbReference type="InterPro" id="IPR019999">
    <property type="entry name" value="Anth_synth_I-like"/>
</dbReference>
<dbReference type="GO" id="GO:0008153">
    <property type="term" value="P:4-aminobenzoate biosynthetic process"/>
    <property type="evidence" value="ECO:0007669"/>
    <property type="project" value="TreeGrafter"/>
</dbReference>
<dbReference type="GO" id="GO:0005737">
    <property type="term" value="C:cytoplasm"/>
    <property type="evidence" value="ECO:0007669"/>
    <property type="project" value="TreeGrafter"/>
</dbReference>
<dbReference type="PANTHER" id="PTHR11236:SF18">
    <property type="entry name" value="AMINODEOXYCHORISMATE SYNTHASE"/>
    <property type="match status" value="1"/>
</dbReference>
<dbReference type="GO" id="GO:0046820">
    <property type="term" value="F:4-amino-4-deoxychorismate synthase activity"/>
    <property type="evidence" value="ECO:0007669"/>
    <property type="project" value="TreeGrafter"/>
</dbReference>
<feature type="compositionally biased region" description="Polar residues" evidence="1">
    <location>
        <begin position="1"/>
        <end position="17"/>
    </location>
</feature>
<accession>A0A1R1YT41</accession>
<keyword evidence="4" id="KW-1185">Reference proteome</keyword>
<comment type="caution">
    <text evidence="3">The sequence shown here is derived from an EMBL/GenBank/DDBJ whole genome shotgun (WGS) entry which is preliminary data.</text>
</comment>
<sequence length="656" mass="74612">MKKRVNSSNSEIYSQNGNENQDNFFDFVQNNLIDPICESVDYIELDDSNEPNPEAYIHENGTSEAQYQNSSNKKIVKPEFRCGWIGYLGYEMSSESEIANQTFKRSGGNFSNSKNAEIDTKLSELSPDDTPDSILSLCTQSIVVHLDENDDLSIYLYSMFATNPSRRSENHTPLFICEKDGFPNKNEARLWIDDMTLLINTELKVLIESSVSLSSYPERNDEKMEDFINKPKISVVPCMAKDEYIEKINLAKEFIKLGESYQLCLTNRFNINLDFLPREGSDNELMRHKEMSKLEKYTFLRKLYFDYLRLYNPAPMGAFFYYPNTNSTSEKGGLKNHNFQKINDSMELAILSCSPEKFLQIKYNNDAQWVAQMKPIKGTIKKVSHGSKVCKNCNPNYEFGKHEFMKRDDFENIIKKSDTIAENTLNDCVGDGIKCTCTRCCFIIIELNNLARDFLVNDVKEYAENLMIVDLVRHDLATDVFSNDNNKMNPNVIKLINLESYSTVYQLVSTIESSIELHDYKDENPTLGKNRDGAYTRKCPLVMKTMANCFPPGSMTGAPKIRSVEILANNLETSAKTKSKSKRGIYSGCIGYISAYKAQMNWSVVIRTIISKKTRNIGSAPITQFEIGAGGAITILSDPESEWNEAITKLDSVLYG</sequence>
<dbReference type="PANTHER" id="PTHR11236">
    <property type="entry name" value="AMINOBENZOATE/ANTHRANILATE SYNTHASE"/>
    <property type="match status" value="1"/>
</dbReference>
<dbReference type="Pfam" id="PF00425">
    <property type="entry name" value="Chorismate_bind"/>
    <property type="match status" value="2"/>
</dbReference>
<feature type="domain" description="Chorismate-utilising enzyme C-terminal" evidence="2">
    <location>
        <begin position="543"/>
        <end position="649"/>
    </location>
</feature>
<feature type="domain" description="Chorismate-utilising enzyme C-terminal" evidence="2">
    <location>
        <begin position="451"/>
        <end position="515"/>
    </location>
</feature>
<dbReference type="Gene3D" id="3.60.120.10">
    <property type="entry name" value="Anthranilate synthase"/>
    <property type="match status" value="1"/>
</dbReference>
<evidence type="ECO:0000256" key="1">
    <source>
        <dbReference type="SAM" id="MobiDB-lite"/>
    </source>
</evidence>
<dbReference type="GO" id="GO:0000162">
    <property type="term" value="P:L-tryptophan biosynthetic process"/>
    <property type="evidence" value="ECO:0007669"/>
    <property type="project" value="TreeGrafter"/>
</dbReference>
<evidence type="ECO:0000313" key="4">
    <source>
        <dbReference type="Proteomes" id="UP000187429"/>
    </source>
</evidence>
<proteinExistence type="predicted"/>
<organism evidence="3 4">
    <name type="scientific">Smittium culicis</name>
    <dbReference type="NCBI Taxonomy" id="133412"/>
    <lineage>
        <taxon>Eukaryota</taxon>
        <taxon>Fungi</taxon>
        <taxon>Fungi incertae sedis</taxon>
        <taxon>Zoopagomycota</taxon>
        <taxon>Kickxellomycotina</taxon>
        <taxon>Harpellomycetes</taxon>
        <taxon>Harpellales</taxon>
        <taxon>Legeriomycetaceae</taxon>
        <taxon>Smittium</taxon>
    </lineage>
</organism>
<feature type="region of interest" description="Disordered" evidence="1">
    <location>
        <begin position="1"/>
        <end position="20"/>
    </location>
</feature>
<reference evidence="4" key="1">
    <citation type="submission" date="2017-01" db="EMBL/GenBank/DDBJ databases">
        <authorList>
            <person name="Wang Y."/>
            <person name="White M."/>
            <person name="Kvist S."/>
            <person name="Moncalvo J.-M."/>
        </authorList>
    </citation>
    <scope>NUCLEOTIDE SEQUENCE [LARGE SCALE GENOMIC DNA]</scope>
    <source>
        <strain evidence="4">ID-206-W2</strain>
    </source>
</reference>
<dbReference type="AlphaFoldDB" id="A0A1R1YT41"/>
<dbReference type="OrthoDB" id="64220at2759"/>
<evidence type="ECO:0000259" key="2">
    <source>
        <dbReference type="Pfam" id="PF00425"/>
    </source>
</evidence>
<evidence type="ECO:0000313" key="3">
    <source>
        <dbReference type="EMBL" id="OMJ30047.1"/>
    </source>
</evidence>
<name>A0A1R1YT41_9FUNG</name>
<dbReference type="Proteomes" id="UP000187429">
    <property type="component" value="Unassembled WGS sequence"/>
</dbReference>
<gene>
    <name evidence="3" type="ORF">AYI69_g421</name>
</gene>